<dbReference type="GO" id="GO:0042171">
    <property type="term" value="F:lysophosphatidic acid acyltransferase activity"/>
    <property type="evidence" value="ECO:0007669"/>
    <property type="project" value="TreeGrafter"/>
</dbReference>
<keyword evidence="4" id="KW-1185">Reference proteome</keyword>
<dbReference type="GO" id="GO:0052689">
    <property type="term" value="F:carboxylic ester hydrolase activity"/>
    <property type="evidence" value="ECO:0007669"/>
    <property type="project" value="TreeGrafter"/>
</dbReference>
<dbReference type="AlphaFoldDB" id="A0A1W0X725"/>
<dbReference type="SUPFAM" id="SSF53474">
    <property type="entry name" value="alpha/beta-Hydrolases"/>
    <property type="match status" value="1"/>
</dbReference>
<dbReference type="GO" id="GO:0006654">
    <property type="term" value="P:phosphatidic acid biosynthetic process"/>
    <property type="evidence" value="ECO:0007669"/>
    <property type="project" value="TreeGrafter"/>
</dbReference>
<dbReference type="Pfam" id="PF00561">
    <property type="entry name" value="Abhydrolase_1"/>
    <property type="match status" value="1"/>
</dbReference>
<sequence length="383" mass="42385">MGDCNGSESVPTTRNWLESWVSPLDLPPWMRSFKWIPSSAEDLAAAERTILAYLKTQYHGRFVPLSAGFSVNGPDISHASPRNRIWTVSINGNLSDTTTPVVLVHGLGGRLAIWAQNMDALGHQRTVHAFDLLGFGQSSRPVFGTTAETAEAQFVDSIEAWRKEMKLSKFILLGHSLGAYLAASYSLKYPQHIRHLIMVDPWGLAAGPLNKSQERAQLAKFPLWLRAVAVLLQPFNPFACLRLAGPWGPNLIKLCRPDLLRTFSTMTTDEKAIVNYIYHCNAQHPSGESAFKVMTCGFGWSKNPMYNRMPALERAIPVTFICGSESWIDNKVAYAIKDFRNDAVTNVILGNGSGHHVYADTAGEFNDIVGRICQNVDEGTKPP</sequence>
<evidence type="ECO:0000259" key="2">
    <source>
        <dbReference type="Pfam" id="PF00561"/>
    </source>
</evidence>
<dbReference type="Proteomes" id="UP000192578">
    <property type="component" value="Unassembled WGS sequence"/>
</dbReference>
<protein>
    <submittedName>
        <fullName evidence="3">Protein ABHD4</fullName>
    </submittedName>
</protein>
<dbReference type="InterPro" id="IPR029058">
    <property type="entry name" value="AB_hydrolase_fold"/>
</dbReference>
<dbReference type="PANTHER" id="PTHR42886:SF29">
    <property type="entry name" value="PUMMELIG, ISOFORM A"/>
    <property type="match status" value="1"/>
</dbReference>
<dbReference type="OrthoDB" id="7457040at2759"/>
<comment type="similarity">
    <text evidence="1">Belongs to the peptidase S33 family. ABHD4/ABHD5 subfamily.</text>
</comment>
<organism evidence="3 4">
    <name type="scientific">Hypsibius exemplaris</name>
    <name type="common">Freshwater tardigrade</name>
    <dbReference type="NCBI Taxonomy" id="2072580"/>
    <lineage>
        <taxon>Eukaryota</taxon>
        <taxon>Metazoa</taxon>
        <taxon>Ecdysozoa</taxon>
        <taxon>Tardigrada</taxon>
        <taxon>Eutardigrada</taxon>
        <taxon>Parachela</taxon>
        <taxon>Hypsibioidea</taxon>
        <taxon>Hypsibiidae</taxon>
        <taxon>Hypsibius</taxon>
    </lineage>
</organism>
<evidence type="ECO:0000256" key="1">
    <source>
        <dbReference type="ARBA" id="ARBA00038097"/>
    </source>
</evidence>
<dbReference type="PANTHER" id="PTHR42886">
    <property type="entry name" value="RE40534P-RELATED"/>
    <property type="match status" value="1"/>
</dbReference>
<comment type="caution">
    <text evidence="3">The sequence shown here is derived from an EMBL/GenBank/DDBJ whole genome shotgun (WGS) entry which is preliminary data.</text>
</comment>
<proteinExistence type="inferred from homology"/>
<dbReference type="PRINTS" id="PR00111">
    <property type="entry name" value="ABHYDROLASE"/>
</dbReference>
<dbReference type="GO" id="GO:0055088">
    <property type="term" value="P:lipid homeostasis"/>
    <property type="evidence" value="ECO:0007669"/>
    <property type="project" value="TreeGrafter"/>
</dbReference>
<feature type="domain" description="AB hydrolase-1" evidence="2">
    <location>
        <begin position="100"/>
        <end position="358"/>
    </location>
</feature>
<accession>A0A1W0X725</accession>
<evidence type="ECO:0000313" key="3">
    <source>
        <dbReference type="EMBL" id="OQV23356.1"/>
    </source>
</evidence>
<dbReference type="EMBL" id="MTYJ01000012">
    <property type="protein sequence ID" value="OQV23356.1"/>
    <property type="molecule type" value="Genomic_DNA"/>
</dbReference>
<dbReference type="InterPro" id="IPR000073">
    <property type="entry name" value="AB_hydrolase_1"/>
</dbReference>
<name>A0A1W0X725_HYPEX</name>
<gene>
    <name evidence="3" type="ORF">BV898_02802</name>
</gene>
<dbReference type="Gene3D" id="3.40.50.1820">
    <property type="entry name" value="alpha/beta hydrolase"/>
    <property type="match status" value="1"/>
</dbReference>
<reference evidence="4" key="1">
    <citation type="submission" date="2017-01" db="EMBL/GenBank/DDBJ databases">
        <title>Comparative genomics of anhydrobiosis in the tardigrade Hypsibius dujardini.</title>
        <authorList>
            <person name="Yoshida Y."/>
            <person name="Koutsovoulos G."/>
            <person name="Laetsch D."/>
            <person name="Stevens L."/>
            <person name="Kumar S."/>
            <person name="Horikawa D."/>
            <person name="Ishino K."/>
            <person name="Komine S."/>
            <person name="Tomita M."/>
            <person name="Blaxter M."/>
            <person name="Arakawa K."/>
        </authorList>
    </citation>
    <scope>NUCLEOTIDE SEQUENCE [LARGE SCALE GENOMIC DNA]</scope>
    <source>
        <strain evidence="4">Z151</strain>
    </source>
</reference>
<evidence type="ECO:0000313" key="4">
    <source>
        <dbReference type="Proteomes" id="UP000192578"/>
    </source>
</evidence>
<dbReference type="GO" id="GO:0005739">
    <property type="term" value="C:mitochondrion"/>
    <property type="evidence" value="ECO:0007669"/>
    <property type="project" value="TreeGrafter"/>
</dbReference>